<evidence type="ECO:0000313" key="1">
    <source>
        <dbReference type="EMBL" id="OYX34340.1"/>
    </source>
</evidence>
<dbReference type="EMBL" id="NCEB01000009">
    <property type="protein sequence ID" value="OYX34340.1"/>
    <property type="molecule type" value="Genomic_DNA"/>
</dbReference>
<comment type="caution">
    <text evidence="1">The sequence shown here is derived from an EMBL/GenBank/DDBJ whole genome shotgun (WGS) entry which is preliminary data.</text>
</comment>
<organism evidence="1 2">
    <name type="scientific">Brevundimonas subvibrioides</name>
    <dbReference type="NCBI Taxonomy" id="74313"/>
    <lineage>
        <taxon>Bacteria</taxon>
        <taxon>Pseudomonadati</taxon>
        <taxon>Pseudomonadota</taxon>
        <taxon>Alphaproteobacteria</taxon>
        <taxon>Caulobacterales</taxon>
        <taxon>Caulobacteraceae</taxon>
        <taxon>Brevundimonas</taxon>
    </lineage>
</organism>
<gene>
    <name evidence="1" type="ORF">B7Z01_05685</name>
</gene>
<sequence length="771" mass="81245">MRFTPRFSDLPRDLRLERRVVERPGGHVTVVVPSGWTDARIEAWLDWAAALPRDLPRLGDGAPPMPSPVLDGAVDRWSHRLAAWGRAMGVFAGEKDARAFADDLTASVLLGLAAPGPVRLVGARVHPIADDLIPAVPHSPVADLQDDLARAAFEVETRAVQGERFAASSLGRLCATLNAVADAVARCQGPAADCTDPAANPALARAALAARQAGADDAAILRAMAGETFAAPDAQPERPTRLAVLRPDAGQAEIDAAIRAALAGPLTLAFDPDTAEALAEAADAPSAALSWPALCGLGGDAVSALESLSRLWTTALEIELASGFSADGASAVRRHTARPINLWLEGVLEGFLSAGRGLEAAEEMTALVALMAATAAQTSSELAVALHPTPIWPGVSSRLDAQTDARLSSLAEDGLGGRARNALEAARTAAGRSGRRHGRIAVTPPGPETTLRLGLGALTTRQVAQTEGGETTRRLHCAIHAVIAAKGGDPEDAERWVLGRRTLVGAPGLDHDRLRGLGFTDAELEAVERALAIVQTLDDAFAPPVLDAGFIRDVLGLDPETTDAPALLAALAPVDALDAARAHVFGHSDLSDWPQAPEALGDLLSDPAAVETELWLAFARFGDAPLPTITILPWTSTAAEVEDLIRDAKAVGTGPITLVPTAPPSQPVLVLPESEARRTPDPAPSRTIETVVERVVERDRTRRKLPDRRKGYIQKAAVGGHKVYVHTGEYDDGELGEIFIDMHMEGVAFLILMGWRADGDFQIARCDRRSC</sequence>
<accession>A0A258FP12</accession>
<protein>
    <submittedName>
        <fullName evidence="1">Uncharacterized protein</fullName>
    </submittedName>
</protein>
<proteinExistence type="predicted"/>
<evidence type="ECO:0000313" key="2">
    <source>
        <dbReference type="Proteomes" id="UP000215595"/>
    </source>
</evidence>
<dbReference type="AlphaFoldDB" id="A0A258FP12"/>
<reference evidence="1 2" key="1">
    <citation type="submission" date="2017-03" db="EMBL/GenBank/DDBJ databases">
        <title>Lifting the veil on microbial sulfur biogeochemistry in mining wastewaters.</title>
        <authorList>
            <person name="Kantor R.S."/>
            <person name="Colenbrander Nelson T."/>
            <person name="Marshall S."/>
            <person name="Bennett D."/>
            <person name="Apte S."/>
            <person name="Camacho D."/>
            <person name="Thomas B.C."/>
            <person name="Warren L.A."/>
            <person name="Banfield J.F."/>
        </authorList>
    </citation>
    <scope>NUCLEOTIDE SEQUENCE [LARGE SCALE GENOMIC DNA]</scope>
    <source>
        <strain evidence="1">32-69-9</strain>
    </source>
</reference>
<dbReference type="Proteomes" id="UP000215595">
    <property type="component" value="Unassembled WGS sequence"/>
</dbReference>
<name>A0A258FP12_9CAUL</name>